<dbReference type="EMBL" id="VAUV01000006">
    <property type="protein sequence ID" value="TLD71091.1"/>
    <property type="molecule type" value="Genomic_DNA"/>
</dbReference>
<reference evidence="5 6" key="1">
    <citation type="submission" date="2019-05" db="EMBL/GenBank/DDBJ databases">
        <title>Verrucobacter flavum gen. nov., sp. nov. a new member of the family Verrucomicrobiaceae.</title>
        <authorList>
            <person name="Szuroczki S."/>
            <person name="Abbaszade G."/>
            <person name="Szabo A."/>
            <person name="Felfoldi T."/>
            <person name="Schumann P."/>
            <person name="Boka K."/>
            <person name="Keki Z."/>
            <person name="Toumi M."/>
            <person name="Toth E."/>
        </authorList>
    </citation>
    <scope>NUCLEOTIDE SEQUENCE [LARGE SCALE GENOMIC DNA]</scope>
    <source>
        <strain evidence="5 6">MG-N-17</strain>
    </source>
</reference>
<feature type="region of interest" description="Disordered" evidence="3">
    <location>
        <begin position="94"/>
        <end position="140"/>
    </location>
</feature>
<feature type="signal peptide" evidence="4">
    <location>
        <begin position="1"/>
        <end position="23"/>
    </location>
</feature>
<dbReference type="SMART" id="SM00028">
    <property type="entry name" value="TPR"/>
    <property type="match status" value="5"/>
</dbReference>
<dbReference type="Pfam" id="PF14559">
    <property type="entry name" value="TPR_19"/>
    <property type="match status" value="1"/>
</dbReference>
<name>A0A5R8KFT2_9BACT</name>
<feature type="repeat" description="TPR" evidence="1">
    <location>
        <begin position="597"/>
        <end position="630"/>
    </location>
</feature>
<feature type="chain" id="PRO_5024446395" evidence="4">
    <location>
        <begin position="24"/>
        <end position="695"/>
    </location>
</feature>
<sequence>MPNILLTLTLWLASGLLMLSAQSNNSAGDLFLRGFNLKSEAEKLEQAGDVNGALAKFQQAQQAIAAIAQNYPDWQPEVVNYRLGMIERSIAKLRGQSAPSSTPALPSPGMPMSPAPAAPGIMQPAPAPMPGAPTGNPLDYLNQQFQAKDQTINELQSKLKVYEDGYTNAVRERNRAQQDIDLLKKQSDDLQRRLAESTQQQGAKDEAARKEVERLRAEAQMVSDMLKTRNDQFIESGKSLDTLQKEKDDLFARNKALEKDLAEAKKGTSAPASDELKKLIADNTRLKKELDGARKQVETLRAEGTKKDQEIASLRTQITGIQSELTKLRQENTAYQGQVAELTVQLKEVNAKLAKAPADEKAKAEAGPEVARAAEENQALRNIIMRQLRQQQRQLQAKEIVIAEMKKLEGASGVLIENLEDMTAGRIRITVEEESLFTEPELKEILATSGGVYATLEANSPATQAAADQVKTPTGENPAAPTPAPANNNSGDMDEDALMAKASEAMRNSDYKGAEWAYQDALRANPKNLNALTNLAGLKLHARQFEEAEVLLQKCLVYDPQNETALYRLGICFFQQNKLAEAKTHFEKSIASNKGNARAHHYLGIITTRQGNRDRAETEFKSALAIDPNYGDAHFNLAVLYATSNPPDWELARKHYKNALDRGIKSDPAMEKLLNDTSILSSLPPAKEPTTALSR</sequence>
<keyword evidence="1" id="KW-0802">TPR repeat</keyword>
<evidence type="ECO:0000313" key="5">
    <source>
        <dbReference type="EMBL" id="TLD71091.1"/>
    </source>
</evidence>
<dbReference type="OrthoDB" id="175163at2"/>
<dbReference type="Gene3D" id="6.10.250.3110">
    <property type="match status" value="1"/>
</dbReference>
<evidence type="ECO:0000256" key="1">
    <source>
        <dbReference type="PROSITE-ProRule" id="PRU00339"/>
    </source>
</evidence>
<organism evidence="5 6">
    <name type="scientific">Phragmitibacter flavus</name>
    <dbReference type="NCBI Taxonomy" id="2576071"/>
    <lineage>
        <taxon>Bacteria</taxon>
        <taxon>Pseudomonadati</taxon>
        <taxon>Verrucomicrobiota</taxon>
        <taxon>Verrucomicrobiia</taxon>
        <taxon>Verrucomicrobiales</taxon>
        <taxon>Verrucomicrobiaceae</taxon>
        <taxon>Phragmitibacter</taxon>
    </lineage>
</organism>
<dbReference type="Pfam" id="PF13432">
    <property type="entry name" value="TPR_16"/>
    <property type="match status" value="1"/>
</dbReference>
<dbReference type="RefSeq" id="WP_138085920.1">
    <property type="nucleotide sequence ID" value="NZ_VAUV01000006.1"/>
</dbReference>
<accession>A0A5R8KFT2</accession>
<dbReference type="PANTHER" id="PTHR44809">
    <property type="match status" value="1"/>
</dbReference>
<keyword evidence="6" id="KW-1185">Reference proteome</keyword>
<feature type="coiled-coil region" evidence="2">
    <location>
        <begin position="240"/>
        <end position="408"/>
    </location>
</feature>
<dbReference type="Gene3D" id="1.25.40.10">
    <property type="entry name" value="Tetratricopeptide repeat domain"/>
    <property type="match status" value="1"/>
</dbReference>
<protein>
    <submittedName>
        <fullName evidence="5">Tetratricopeptide repeat protein</fullName>
    </submittedName>
</protein>
<evidence type="ECO:0000256" key="4">
    <source>
        <dbReference type="SAM" id="SignalP"/>
    </source>
</evidence>
<dbReference type="AlphaFoldDB" id="A0A5R8KFT2"/>
<feature type="repeat" description="TPR" evidence="1">
    <location>
        <begin position="563"/>
        <end position="596"/>
    </location>
</feature>
<gene>
    <name evidence="5" type="ORF">FEM03_09260</name>
</gene>
<dbReference type="InterPro" id="IPR011990">
    <property type="entry name" value="TPR-like_helical_dom_sf"/>
</dbReference>
<dbReference type="PANTHER" id="PTHR44809:SF1">
    <property type="entry name" value="PROTEIN O-MANNOSYL-TRANSFERASE TMTC1"/>
    <property type="match status" value="1"/>
</dbReference>
<proteinExistence type="predicted"/>
<comment type="caution">
    <text evidence="5">The sequence shown here is derived from an EMBL/GenBank/DDBJ whole genome shotgun (WGS) entry which is preliminary data.</text>
</comment>
<keyword evidence="4" id="KW-0732">Signal</keyword>
<dbReference type="Proteomes" id="UP000306196">
    <property type="component" value="Unassembled WGS sequence"/>
</dbReference>
<keyword evidence="2" id="KW-0175">Coiled coil</keyword>
<evidence type="ECO:0000256" key="3">
    <source>
        <dbReference type="SAM" id="MobiDB-lite"/>
    </source>
</evidence>
<evidence type="ECO:0000313" key="6">
    <source>
        <dbReference type="Proteomes" id="UP000306196"/>
    </source>
</evidence>
<dbReference type="PROSITE" id="PS50005">
    <property type="entry name" value="TPR"/>
    <property type="match status" value="2"/>
</dbReference>
<dbReference type="InterPro" id="IPR052943">
    <property type="entry name" value="TMTC_O-mannosyl-trnsfr"/>
</dbReference>
<dbReference type="InterPro" id="IPR019734">
    <property type="entry name" value="TPR_rpt"/>
</dbReference>
<evidence type="ECO:0000256" key="2">
    <source>
        <dbReference type="SAM" id="Coils"/>
    </source>
</evidence>
<dbReference type="SUPFAM" id="SSF48452">
    <property type="entry name" value="TPR-like"/>
    <property type="match status" value="1"/>
</dbReference>
<feature type="compositionally biased region" description="Pro residues" evidence="3">
    <location>
        <begin position="105"/>
        <end position="117"/>
    </location>
</feature>
<feature type="region of interest" description="Disordered" evidence="3">
    <location>
        <begin position="463"/>
        <end position="492"/>
    </location>
</feature>